<accession>A0A8X6KUI2</accession>
<organism evidence="1 2">
    <name type="scientific">Trichonephila clavata</name>
    <name type="common">Joro spider</name>
    <name type="synonym">Nephila clavata</name>
    <dbReference type="NCBI Taxonomy" id="2740835"/>
    <lineage>
        <taxon>Eukaryota</taxon>
        <taxon>Metazoa</taxon>
        <taxon>Ecdysozoa</taxon>
        <taxon>Arthropoda</taxon>
        <taxon>Chelicerata</taxon>
        <taxon>Arachnida</taxon>
        <taxon>Araneae</taxon>
        <taxon>Araneomorphae</taxon>
        <taxon>Entelegynae</taxon>
        <taxon>Araneoidea</taxon>
        <taxon>Nephilidae</taxon>
        <taxon>Trichonephila</taxon>
    </lineage>
</organism>
<gene>
    <name evidence="1" type="ORF">TNCT_311651</name>
</gene>
<evidence type="ECO:0000313" key="2">
    <source>
        <dbReference type="Proteomes" id="UP000887116"/>
    </source>
</evidence>
<name>A0A8X6KUI2_TRICU</name>
<reference evidence="1" key="1">
    <citation type="submission" date="2020-07" db="EMBL/GenBank/DDBJ databases">
        <title>Multicomponent nature underlies the extraordinary mechanical properties of spider dragline silk.</title>
        <authorList>
            <person name="Kono N."/>
            <person name="Nakamura H."/>
            <person name="Mori M."/>
            <person name="Yoshida Y."/>
            <person name="Ohtoshi R."/>
            <person name="Malay A.D."/>
            <person name="Moran D.A.P."/>
            <person name="Tomita M."/>
            <person name="Numata K."/>
            <person name="Arakawa K."/>
        </authorList>
    </citation>
    <scope>NUCLEOTIDE SEQUENCE</scope>
</reference>
<protein>
    <submittedName>
        <fullName evidence="1">Uncharacterized protein</fullName>
    </submittedName>
</protein>
<evidence type="ECO:0000313" key="1">
    <source>
        <dbReference type="EMBL" id="GFQ84601.1"/>
    </source>
</evidence>
<dbReference type="EMBL" id="BMAO01022810">
    <property type="protein sequence ID" value="GFQ84601.1"/>
    <property type="molecule type" value="Genomic_DNA"/>
</dbReference>
<dbReference type="AlphaFoldDB" id="A0A8X6KUI2"/>
<proteinExistence type="predicted"/>
<comment type="caution">
    <text evidence="1">The sequence shown here is derived from an EMBL/GenBank/DDBJ whole genome shotgun (WGS) entry which is preliminary data.</text>
</comment>
<keyword evidence="2" id="KW-1185">Reference proteome</keyword>
<sequence length="112" mass="13064">MCFSICGKGMNYHPRRFDLTETDFITFALLLNIPGLWSSFKVEHTLAFFLLLHFRKNRNSKMVIKEKQSFQGIVKGYQLLDNEDSVEGSQSQELITDIQHSKVSSFHFEKDE</sequence>
<dbReference type="Proteomes" id="UP000887116">
    <property type="component" value="Unassembled WGS sequence"/>
</dbReference>